<keyword evidence="2" id="KW-0325">Glycoprotein</keyword>
<dbReference type="SUPFAM" id="SSF56784">
    <property type="entry name" value="HAD-like"/>
    <property type="match status" value="1"/>
</dbReference>
<keyword evidence="5" id="KW-1185">Reference proteome</keyword>
<evidence type="ECO:0000256" key="2">
    <source>
        <dbReference type="ARBA" id="ARBA00023180"/>
    </source>
</evidence>
<sequence>MALKAAVAAAILAFAAAKTRRSNSPVSVQLFGESGCPDTTAFIAGPLAEAEQAAGVAEIMRLDWTPFGNAYFLTAECGGVPSPPGCGDSSSCLYNATVRECFLKHCGLGGDPFPDCYSPGHVRCQHGHVECLANKIEACAKVKDPHSYWPISRCMELAFYHGKLATGKSTDAEVHDVAASCGITSETFAFCESHGHDAVVAMANSTPPHPGVPYVLVNGVALSETKDFLKKDPYHPTGEAAWNRELERRGLKSEIGEGKVIEELLRREGDAKLDVAENMFTEAILDNVVDLGELVLQFYALYVERQPVNPDADNLKVPRRLRKRMKKDYGIDAGFEMKAEPPFQIQARKFLKKYLAFFSICSLLPESMGDSSSKAWVYDQDEYTRSGYGRPSTHDIVAGCSPWSQDSIDDTTPMWRPACDSDTVIIFDWDDTLLCSSAINAQQWRQDQLEQLEQMVESILLAAMHLGETMIVTNGNASWVQDSARRFLPNLQRTLNRVTVMSARALYEHSFPGDPFAWKRQAFKEILARRRQEGFHPEGVNLIVLGDSPAEIQAARTATKVLCGRSMVKTVKFKEAPSVNELLGQLRRVSQELAAIVQEEKSLSRGLVQRGFPGSIDQLSSWASGWRISETESWDAYSRVAATLLVGA</sequence>
<dbReference type="PANTHER" id="PTHR38899">
    <property type="entry name" value="DOMAIN OOKINETE PROTEIN, PUTATIVE-RELATED"/>
    <property type="match status" value="1"/>
</dbReference>
<feature type="chain" id="PRO_5032814624" evidence="3">
    <location>
        <begin position="18"/>
        <end position="648"/>
    </location>
</feature>
<gene>
    <name evidence="4" type="ORF">SNAT2548_LOCUS27859</name>
</gene>
<comment type="similarity">
    <text evidence="1">Belongs to the GILT family.</text>
</comment>
<reference evidence="4" key="1">
    <citation type="submission" date="2021-02" db="EMBL/GenBank/DDBJ databases">
        <authorList>
            <person name="Dougan E. K."/>
            <person name="Rhodes N."/>
            <person name="Thang M."/>
            <person name="Chan C."/>
        </authorList>
    </citation>
    <scope>NUCLEOTIDE SEQUENCE</scope>
</reference>
<organism evidence="4 5">
    <name type="scientific">Symbiodinium natans</name>
    <dbReference type="NCBI Taxonomy" id="878477"/>
    <lineage>
        <taxon>Eukaryota</taxon>
        <taxon>Sar</taxon>
        <taxon>Alveolata</taxon>
        <taxon>Dinophyceae</taxon>
        <taxon>Suessiales</taxon>
        <taxon>Symbiodiniaceae</taxon>
        <taxon>Symbiodinium</taxon>
    </lineage>
</organism>
<dbReference type="GO" id="GO:0016671">
    <property type="term" value="F:oxidoreductase activity, acting on a sulfur group of donors, disulfide as acceptor"/>
    <property type="evidence" value="ECO:0007669"/>
    <property type="project" value="InterPro"/>
</dbReference>
<protein>
    <submittedName>
        <fullName evidence="4">Uncharacterized protein</fullName>
    </submittedName>
</protein>
<dbReference type="AlphaFoldDB" id="A0A812SZL1"/>
<dbReference type="Pfam" id="PF03227">
    <property type="entry name" value="GILT"/>
    <property type="match status" value="1"/>
</dbReference>
<evidence type="ECO:0000313" key="5">
    <source>
        <dbReference type="Proteomes" id="UP000604046"/>
    </source>
</evidence>
<dbReference type="PANTHER" id="PTHR38899:SF1">
    <property type="entry name" value="PROTEIN KINASE"/>
    <property type="match status" value="1"/>
</dbReference>
<keyword evidence="3" id="KW-0732">Signal</keyword>
<accession>A0A812SZL1</accession>
<dbReference type="InterPro" id="IPR036412">
    <property type="entry name" value="HAD-like_sf"/>
</dbReference>
<evidence type="ECO:0000256" key="1">
    <source>
        <dbReference type="ARBA" id="ARBA00005679"/>
    </source>
</evidence>
<dbReference type="EMBL" id="CAJNDS010002494">
    <property type="protein sequence ID" value="CAE7497409.1"/>
    <property type="molecule type" value="Genomic_DNA"/>
</dbReference>
<evidence type="ECO:0000256" key="3">
    <source>
        <dbReference type="SAM" id="SignalP"/>
    </source>
</evidence>
<feature type="signal peptide" evidence="3">
    <location>
        <begin position="1"/>
        <end position="17"/>
    </location>
</feature>
<evidence type="ECO:0000313" key="4">
    <source>
        <dbReference type="EMBL" id="CAE7497409.1"/>
    </source>
</evidence>
<comment type="caution">
    <text evidence="4">The sequence shown here is derived from an EMBL/GenBank/DDBJ whole genome shotgun (WGS) entry which is preliminary data.</text>
</comment>
<dbReference type="Proteomes" id="UP000604046">
    <property type="component" value="Unassembled WGS sequence"/>
</dbReference>
<name>A0A812SZL1_9DINO</name>
<dbReference type="OrthoDB" id="166018at2759"/>
<proteinExistence type="inferred from homology"/>
<dbReference type="InterPro" id="IPR004911">
    <property type="entry name" value="Interferon-induced_GILT"/>
</dbReference>